<dbReference type="InterPro" id="IPR015421">
    <property type="entry name" value="PyrdxlP-dep_Trfase_major"/>
</dbReference>
<dbReference type="SUPFAM" id="SSF53383">
    <property type="entry name" value="PLP-dependent transferases"/>
    <property type="match status" value="1"/>
</dbReference>
<dbReference type="GO" id="GO:0006520">
    <property type="term" value="P:amino acid metabolic process"/>
    <property type="evidence" value="ECO:0007669"/>
    <property type="project" value="InterPro"/>
</dbReference>
<dbReference type="CDD" id="cd00609">
    <property type="entry name" value="AAT_like"/>
    <property type="match status" value="1"/>
</dbReference>
<accession>A0A315RXU2</accession>
<evidence type="ECO:0000256" key="1">
    <source>
        <dbReference type="ARBA" id="ARBA00001933"/>
    </source>
</evidence>
<comment type="caution">
    <text evidence="8">The sequence shown here is derived from an EMBL/GenBank/DDBJ whole genome shotgun (WGS) entry which is preliminary data.</text>
</comment>
<dbReference type="EMBL" id="RSCO01000023">
    <property type="protein sequence ID" value="RYM95106.1"/>
    <property type="molecule type" value="Genomic_DNA"/>
</dbReference>
<comment type="similarity">
    <text evidence="2 6">Belongs to the class-I pyridoxal-phosphate-dependent aminotransferase family.</text>
</comment>
<evidence type="ECO:0000313" key="9">
    <source>
        <dbReference type="Proteomes" id="UP000293613"/>
    </source>
</evidence>
<evidence type="ECO:0000259" key="7">
    <source>
        <dbReference type="Pfam" id="PF00155"/>
    </source>
</evidence>
<dbReference type="RefSeq" id="WP_004217930.1">
    <property type="nucleotide sequence ID" value="NZ_CAKMAC010000014.1"/>
</dbReference>
<dbReference type="Proteomes" id="UP000293613">
    <property type="component" value="Unassembled WGS sequence"/>
</dbReference>
<organism evidence="8 9">
    <name type="scientific">Bifidobacterium animalis subsp. lactis</name>
    <name type="common">Bifidobacterium lactis</name>
    <dbReference type="NCBI Taxonomy" id="302911"/>
    <lineage>
        <taxon>Bacteria</taxon>
        <taxon>Bacillati</taxon>
        <taxon>Actinomycetota</taxon>
        <taxon>Actinomycetes</taxon>
        <taxon>Bifidobacteriales</taxon>
        <taxon>Bifidobacteriaceae</taxon>
        <taxon>Bifidobacterium</taxon>
    </lineage>
</organism>
<sequence>MKPINQTIAHLKPSGIRKYFDLANSMEGVISLGVGEPDFDTPWHISAKAVESFEDGHTHYTANRGLIALRKQIAGYYHSRYGIDYDPQSEILVTVGGSEAVDLCCRTLISPGDEVIVLDPNYVAYEPAILMAGGVPVRIELTQDNDFKLLPEDLERAINDHTKAIILNFPSNPTGGVMTREDYERVVPILKESGIYVISDEIYSELLFEGEFCSPANFEQIRDQVLVINGFSKAFAMTGWRLGYLLSNADLSQQLTKVHQFVIMSAPTSAQYAAIEALEHGIADTESMRREYESRRNLICARLNRMGLTTNVPKGTFYVFTNITSSGLTSDEFCVRLLEEHKVAIVPGTAFGDSGEGFVRISYATSMENIKEACSRIEAFLESLHLPSESVDSHHGSHS</sequence>
<dbReference type="OMA" id="PRDFKLC"/>
<keyword evidence="5" id="KW-0663">Pyridoxal phosphate</keyword>
<dbReference type="AlphaFoldDB" id="A0A315RXU2"/>
<dbReference type="GO" id="GO:0008483">
    <property type="term" value="F:transaminase activity"/>
    <property type="evidence" value="ECO:0007669"/>
    <property type="project" value="UniProtKB-KW"/>
</dbReference>
<dbReference type="Gene3D" id="3.90.1150.10">
    <property type="entry name" value="Aspartate Aminotransferase, domain 1"/>
    <property type="match status" value="1"/>
</dbReference>
<dbReference type="PROSITE" id="PS00105">
    <property type="entry name" value="AA_TRANSFER_CLASS_1"/>
    <property type="match status" value="1"/>
</dbReference>
<dbReference type="InterPro" id="IPR015424">
    <property type="entry name" value="PyrdxlP-dep_Trfase"/>
</dbReference>
<gene>
    <name evidence="8" type="ORF">PG2011B_0878</name>
</gene>
<dbReference type="GO" id="GO:0030170">
    <property type="term" value="F:pyridoxal phosphate binding"/>
    <property type="evidence" value="ECO:0007669"/>
    <property type="project" value="InterPro"/>
</dbReference>
<protein>
    <recommendedName>
        <fullName evidence="6">Aminotransferase</fullName>
        <ecNumber evidence="6">2.6.1.-</ecNumber>
    </recommendedName>
</protein>
<dbReference type="InterPro" id="IPR050596">
    <property type="entry name" value="AspAT/PAT-like"/>
</dbReference>
<keyword evidence="4 6" id="KW-0808">Transferase</keyword>
<evidence type="ECO:0000313" key="8">
    <source>
        <dbReference type="EMBL" id="RYM95106.1"/>
    </source>
</evidence>
<dbReference type="GeneID" id="29696646"/>
<name>A0A315RXU2_BIFAN</name>
<dbReference type="Pfam" id="PF00155">
    <property type="entry name" value="Aminotran_1_2"/>
    <property type="match status" value="1"/>
</dbReference>
<dbReference type="EC" id="2.6.1.-" evidence="6"/>
<dbReference type="InterPro" id="IPR004838">
    <property type="entry name" value="NHTrfase_class1_PyrdxlP-BS"/>
</dbReference>
<dbReference type="PANTHER" id="PTHR46383">
    <property type="entry name" value="ASPARTATE AMINOTRANSFERASE"/>
    <property type="match status" value="1"/>
</dbReference>
<reference evidence="8 9" key="1">
    <citation type="journal article" date="2019" name="Appl. Environ. Microbiol.">
        <title>Dissecting the evolutionary development of the Bifidobacterium animalis species through comparative genomics analyses.</title>
        <authorList>
            <person name="Lugli G.A."/>
            <person name="Mancino W."/>
            <person name="Milani C."/>
            <person name="Duranti S."/>
            <person name="Mancabelli L."/>
            <person name="Napoli S."/>
            <person name="Mangifesta M."/>
            <person name="Viappiani A."/>
            <person name="Anzalone R."/>
            <person name="Longhi G."/>
            <person name="van Sinderen D."/>
            <person name="Ventura M."/>
            <person name="Turroni F."/>
        </authorList>
    </citation>
    <scope>NUCLEOTIDE SEQUENCE [LARGE SCALE GENOMIC DNA]</scope>
    <source>
        <strain evidence="8 9">2011B</strain>
    </source>
</reference>
<feature type="domain" description="Aminotransferase class I/classII large" evidence="7">
    <location>
        <begin position="28"/>
        <end position="377"/>
    </location>
</feature>
<evidence type="ECO:0000256" key="6">
    <source>
        <dbReference type="RuleBase" id="RU000481"/>
    </source>
</evidence>
<evidence type="ECO:0000256" key="2">
    <source>
        <dbReference type="ARBA" id="ARBA00007441"/>
    </source>
</evidence>
<evidence type="ECO:0000256" key="3">
    <source>
        <dbReference type="ARBA" id="ARBA00022576"/>
    </source>
</evidence>
<comment type="cofactor">
    <cofactor evidence="1 6">
        <name>pyridoxal 5'-phosphate</name>
        <dbReference type="ChEBI" id="CHEBI:597326"/>
    </cofactor>
</comment>
<keyword evidence="3 6" id="KW-0032">Aminotransferase</keyword>
<evidence type="ECO:0000256" key="4">
    <source>
        <dbReference type="ARBA" id="ARBA00022679"/>
    </source>
</evidence>
<proteinExistence type="inferred from homology"/>
<dbReference type="InterPro" id="IPR004839">
    <property type="entry name" value="Aminotransferase_I/II_large"/>
</dbReference>
<dbReference type="FunFam" id="3.40.640.10:FF:000033">
    <property type="entry name" value="Aspartate aminotransferase"/>
    <property type="match status" value="1"/>
</dbReference>
<evidence type="ECO:0000256" key="5">
    <source>
        <dbReference type="ARBA" id="ARBA00022898"/>
    </source>
</evidence>
<dbReference type="Gene3D" id="3.40.640.10">
    <property type="entry name" value="Type I PLP-dependent aspartate aminotransferase-like (Major domain)"/>
    <property type="match status" value="1"/>
</dbReference>
<dbReference type="InterPro" id="IPR015422">
    <property type="entry name" value="PyrdxlP-dep_Trfase_small"/>
</dbReference>
<dbReference type="PANTHER" id="PTHR46383:SF3">
    <property type="entry name" value="ASPARTATE AMINOTRANSFERASE-RELATED"/>
    <property type="match status" value="1"/>
</dbReference>